<keyword evidence="2" id="KW-1185">Reference proteome</keyword>
<name>A0ABU3WPW9_9NOCA</name>
<dbReference type="Proteomes" id="UP001275440">
    <property type="component" value="Unassembled WGS sequence"/>
</dbReference>
<organism evidence="1 2">
    <name type="scientific">Rhodococcus zopfii</name>
    <dbReference type="NCBI Taxonomy" id="43772"/>
    <lineage>
        <taxon>Bacteria</taxon>
        <taxon>Bacillati</taxon>
        <taxon>Actinomycetota</taxon>
        <taxon>Actinomycetes</taxon>
        <taxon>Mycobacteriales</taxon>
        <taxon>Nocardiaceae</taxon>
        <taxon>Rhodococcus</taxon>
    </lineage>
</organism>
<proteinExistence type="predicted"/>
<dbReference type="InterPro" id="IPR009057">
    <property type="entry name" value="Homeodomain-like_sf"/>
</dbReference>
<dbReference type="EMBL" id="WBMO01000001">
    <property type="protein sequence ID" value="MDV2476016.1"/>
    <property type="molecule type" value="Genomic_DNA"/>
</dbReference>
<gene>
    <name evidence="1" type="ORF">F8M49_12835</name>
</gene>
<accession>A0ABU3WPW9</accession>
<sequence length="200" mass="22476">MVVTAVTDGRTARAERTRRAVVEAHIELLRAGMLKPTGAQVAEHAGVSLRALWVNFSDLDTLMAFTGAEMLRRQDELFVPVPPHLPLAERIDGFCRQRARLLEFAAPYARAAILRQQFSEELRRHRLRHIARVTDEVRILFARELSALDERRRVRLVYALGAAATWGSWAVLRDELQLGVDEATAVLRQSVTCLLACVAV</sequence>
<dbReference type="Gene3D" id="1.10.357.10">
    <property type="entry name" value="Tetracycline Repressor, domain 2"/>
    <property type="match status" value="1"/>
</dbReference>
<protein>
    <submittedName>
        <fullName evidence="1">TetR/AcrR family transcriptional regulator</fullName>
    </submittedName>
</protein>
<reference evidence="1 2" key="1">
    <citation type="submission" date="2019-10" db="EMBL/GenBank/DDBJ databases">
        <title>Draft Genome Assembly of Rhodococcus zopfii DSM44189.</title>
        <authorList>
            <person name="Sutton J.M."/>
            <person name="Akob D.M."/>
            <person name="Bushman T.J."/>
        </authorList>
    </citation>
    <scope>NUCLEOTIDE SEQUENCE [LARGE SCALE GENOMIC DNA]</scope>
    <source>
        <strain evidence="1 2">DSM 44189</strain>
    </source>
</reference>
<dbReference type="SUPFAM" id="SSF46689">
    <property type="entry name" value="Homeodomain-like"/>
    <property type="match status" value="1"/>
</dbReference>
<comment type="caution">
    <text evidence="1">The sequence shown here is derived from an EMBL/GenBank/DDBJ whole genome shotgun (WGS) entry which is preliminary data.</text>
</comment>
<evidence type="ECO:0000313" key="2">
    <source>
        <dbReference type="Proteomes" id="UP001275440"/>
    </source>
</evidence>
<evidence type="ECO:0000313" key="1">
    <source>
        <dbReference type="EMBL" id="MDV2476016.1"/>
    </source>
</evidence>